<dbReference type="EMBL" id="VTYN01000020">
    <property type="protein sequence ID" value="NOH49831.1"/>
    <property type="molecule type" value="Genomic_DNA"/>
</dbReference>
<reference evidence="2" key="3">
    <citation type="journal article" date="2020" name="Microbiol. Resour. Announc.">
        <title>Complete Genome Sequence of Vibrio rotiferianus Strain AM7.</title>
        <authorList>
            <person name="Miyazaki K."/>
            <person name="Wiseschart A."/>
            <person name="Pootanakit K."/>
            <person name="Kitahara K."/>
        </authorList>
    </citation>
    <scope>NUCLEOTIDE SEQUENCE</scope>
    <source>
        <strain evidence="2">AM7</strain>
    </source>
</reference>
<dbReference type="RefSeq" id="WP_010449446.1">
    <property type="nucleotide sequence ID" value="NZ_AP019798.1"/>
</dbReference>
<dbReference type="Proteomes" id="UP000572072">
    <property type="component" value="Unassembled WGS sequence"/>
</dbReference>
<proteinExistence type="predicted"/>
<name>A0A510I7F1_9VIBR</name>
<evidence type="ECO:0000313" key="3">
    <source>
        <dbReference type="EMBL" id="NOH49831.1"/>
    </source>
</evidence>
<accession>A0A510I7F1</accession>
<gene>
    <name evidence="3" type="ORF">F0262_17445</name>
    <name evidence="2" type="ORF">VroAM7_20540</name>
</gene>
<organism evidence="2 4">
    <name type="scientific">Vibrio rotiferianus</name>
    <dbReference type="NCBI Taxonomy" id="190895"/>
    <lineage>
        <taxon>Bacteria</taxon>
        <taxon>Pseudomonadati</taxon>
        <taxon>Pseudomonadota</taxon>
        <taxon>Gammaproteobacteria</taxon>
        <taxon>Vibrionales</taxon>
        <taxon>Vibrionaceae</taxon>
        <taxon>Vibrio</taxon>
    </lineage>
</organism>
<dbReference type="Pfam" id="PF06889">
    <property type="entry name" value="DUF1266"/>
    <property type="match status" value="1"/>
</dbReference>
<evidence type="ECO:0000313" key="4">
    <source>
        <dbReference type="Proteomes" id="UP000315115"/>
    </source>
</evidence>
<reference evidence="4" key="1">
    <citation type="submission" date="2019-07" db="EMBL/GenBank/DDBJ databases">
        <title>Complete Genome Sequences of Vibrion rotiferianus strain AM7.</title>
        <authorList>
            <person name="Miyazaki K."/>
            <person name="Wiseschart A."/>
            <person name="Pootanakit K."/>
            <person name="Ishimori K."/>
            <person name="Kitahara K."/>
        </authorList>
    </citation>
    <scope>NUCLEOTIDE SEQUENCE [LARGE SCALE GENOMIC DNA]</scope>
    <source>
        <strain evidence="4">AM7</strain>
    </source>
</reference>
<sequence>MKSQKLDKIKDQPCYNWLLAVTAPMLLWSWGTDWSQIWMATEFRDGSFEENRKPITESWGIQNHDDLVETINRLLSLDMHGYGGRGFFDQIALTGKHKQQEIIDNLESDQLRDEFRFHQMAYDLVGNCRFFGFDLMRATYLSRHGFVSGWLSEDEMLFFLSYAARKIQYLFPDWATYHRSYILGRVFWRYSVNDEGPEILFTDGSFTCYSQFYSCLNLPNAPVWDSLPFDLQLPIFDAPESLFLKAQEEQKEEA</sequence>
<evidence type="ECO:0000313" key="5">
    <source>
        <dbReference type="Proteomes" id="UP000572072"/>
    </source>
</evidence>
<dbReference type="Proteomes" id="UP000315115">
    <property type="component" value="Chromosome 1"/>
</dbReference>
<feature type="domain" description="DUF1266" evidence="1">
    <location>
        <begin position="56"/>
        <end position="195"/>
    </location>
</feature>
<dbReference type="AlphaFoldDB" id="A0A510I7F1"/>
<dbReference type="InterPro" id="IPR009677">
    <property type="entry name" value="DUF1266"/>
</dbReference>
<evidence type="ECO:0000259" key="1">
    <source>
        <dbReference type="Pfam" id="PF06889"/>
    </source>
</evidence>
<evidence type="ECO:0000313" key="2">
    <source>
        <dbReference type="EMBL" id="BBL89401.1"/>
    </source>
</evidence>
<dbReference type="EMBL" id="AP019798">
    <property type="protein sequence ID" value="BBL89401.1"/>
    <property type="molecule type" value="Genomic_DNA"/>
</dbReference>
<protein>
    <submittedName>
        <fullName evidence="3">DUF1266 domain-containing protein</fullName>
    </submittedName>
</protein>
<reference evidence="3 5" key="2">
    <citation type="submission" date="2019-08" db="EMBL/GenBank/DDBJ databases">
        <title>Draft genome sequencing and comparative genomics of hatchery-associated Vibrios.</title>
        <authorList>
            <person name="Kehlet-Delgado H."/>
            <person name="Mueller R.S."/>
        </authorList>
    </citation>
    <scope>NUCLEOTIDE SEQUENCE [LARGE SCALE GENOMIC DNA]</scope>
    <source>
        <strain evidence="3 5">00-78-3</strain>
    </source>
</reference>